<accession>A0A9P8BR09</accession>
<protein>
    <submittedName>
        <fullName evidence="1">Uncharacterized protein</fullName>
    </submittedName>
</protein>
<dbReference type="EMBL" id="JAHRHY010000011">
    <property type="protein sequence ID" value="KAG9065469.1"/>
    <property type="molecule type" value="Genomic_DNA"/>
</dbReference>
<gene>
    <name evidence="1" type="ORF">KI688_001752</name>
</gene>
<sequence length="92" mass="10609">MYYKRARKAFSDEDWNAIKSRATAMEDPALHPVVERYLNNFDLSGSRMKLDKLKAATFIDGMEGIDLGPLGLANEGQIRYELELVRKLMLDW</sequence>
<proteinExistence type="predicted"/>
<keyword evidence="2" id="KW-1185">Reference proteome</keyword>
<evidence type="ECO:0000313" key="2">
    <source>
        <dbReference type="Proteomes" id="UP000707451"/>
    </source>
</evidence>
<dbReference type="OrthoDB" id="2427805at2759"/>
<name>A0A9P8BR09_9FUNG</name>
<comment type="caution">
    <text evidence="1">The sequence shown here is derived from an EMBL/GenBank/DDBJ whole genome shotgun (WGS) entry which is preliminary data.</text>
</comment>
<reference evidence="1" key="1">
    <citation type="submission" date="2021-06" db="EMBL/GenBank/DDBJ databases">
        <title>Genome Sequence of Mortierella hyaline Strain SCG-10, a Cold-Adapted, Nitrate-Reducing Fungus Isolated from Soil in Minnesota, USA.</title>
        <authorList>
            <person name="Aldossari N."/>
        </authorList>
    </citation>
    <scope>NUCLEOTIDE SEQUENCE</scope>
    <source>
        <strain evidence="1">SCG-10</strain>
    </source>
</reference>
<dbReference type="AlphaFoldDB" id="A0A9P8BR09"/>
<organism evidence="1 2">
    <name type="scientific">Linnemannia hyalina</name>
    <dbReference type="NCBI Taxonomy" id="64524"/>
    <lineage>
        <taxon>Eukaryota</taxon>
        <taxon>Fungi</taxon>
        <taxon>Fungi incertae sedis</taxon>
        <taxon>Mucoromycota</taxon>
        <taxon>Mortierellomycotina</taxon>
        <taxon>Mortierellomycetes</taxon>
        <taxon>Mortierellales</taxon>
        <taxon>Mortierellaceae</taxon>
        <taxon>Linnemannia</taxon>
    </lineage>
</organism>
<evidence type="ECO:0000313" key="1">
    <source>
        <dbReference type="EMBL" id="KAG9065469.1"/>
    </source>
</evidence>
<dbReference type="Proteomes" id="UP000707451">
    <property type="component" value="Unassembled WGS sequence"/>
</dbReference>